<comment type="caution">
    <text evidence="1">The sequence shown here is derived from an EMBL/GenBank/DDBJ whole genome shotgun (WGS) entry which is preliminary data.</text>
</comment>
<organism evidence="1 2">
    <name type="scientific">Populus alba x Populus x berolinensis</name>
    <dbReference type="NCBI Taxonomy" id="444605"/>
    <lineage>
        <taxon>Eukaryota</taxon>
        <taxon>Viridiplantae</taxon>
        <taxon>Streptophyta</taxon>
        <taxon>Embryophyta</taxon>
        <taxon>Tracheophyta</taxon>
        <taxon>Spermatophyta</taxon>
        <taxon>Magnoliopsida</taxon>
        <taxon>eudicotyledons</taxon>
        <taxon>Gunneridae</taxon>
        <taxon>Pentapetalae</taxon>
        <taxon>rosids</taxon>
        <taxon>fabids</taxon>
        <taxon>Malpighiales</taxon>
        <taxon>Salicaceae</taxon>
        <taxon>Saliceae</taxon>
        <taxon>Populus</taxon>
    </lineage>
</organism>
<evidence type="ECO:0000313" key="2">
    <source>
        <dbReference type="Proteomes" id="UP001164929"/>
    </source>
</evidence>
<gene>
    <name evidence="1" type="ORF">NC653_007265</name>
</gene>
<dbReference type="EMBL" id="JAQIZT010000002">
    <property type="protein sequence ID" value="KAJ7008544.1"/>
    <property type="molecule type" value="Genomic_DNA"/>
</dbReference>
<dbReference type="Proteomes" id="UP001164929">
    <property type="component" value="Chromosome 2"/>
</dbReference>
<sequence>MKFDAIETTNEFQIHGWLAMVVVSEPKTHDTMVSKIRT</sequence>
<keyword evidence="2" id="KW-1185">Reference proteome</keyword>
<reference evidence="1" key="1">
    <citation type="journal article" date="2023" name="Mol. Ecol. Resour.">
        <title>Chromosome-level genome assembly of a triploid poplar Populus alba 'Berolinensis'.</title>
        <authorList>
            <person name="Chen S."/>
            <person name="Yu Y."/>
            <person name="Wang X."/>
            <person name="Wang S."/>
            <person name="Zhang T."/>
            <person name="Zhou Y."/>
            <person name="He R."/>
            <person name="Meng N."/>
            <person name="Wang Y."/>
            <person name="Liu W."/>
            <person name="Liu Z."/>
            <person name="Liu J."/>
            <person name="Guo Q."/>
            <person name="Huang H."/>
            <person name="Sederoff R.R."/>
            <person name="Wang G."/>
            <person name="Qu G."/>
            <person name="Chen S."/>
        </authorList>
    </citation>
    <scope>NUCLEOTIDE SEQUENCE</scope>
    <source>
        <strain evidence="1">SC-2020</strain>
    </source>
</reference>
<accession>A0AAD6WFH7</accession>
<dbReference type="AlphaFoldDB" id="A0AAD6WFH7"/>
<name>A0AAD6WFH7_9ROSI</name>
<protein>
    <submittedName>
        <fullName evidence="1">Uncharacterized protein</fullName>
    </submittedName>
</protein>
<proteinExistence type="predicted"/>
<evidence type="ECO:0000313" key="1">
    <source>
        <dbReference type="EMBL" id="KAJ7008544.1"/>
    </source>
</evidence>